<feature type="transmembrane region" description="Helical" evidence="7">
    <location>
        <begin position="332"/>
        <end position="356"/>
    </location>
</feature>
<keyword evidence="3 7" id="KW-0812">Transmembrane</keyword>
<organism evidence="8 9">
    <name type="scientific">Poriferisphaera corsica</name>
    <dbReference type="NCBI Taxonomy" id="2528020"/>
    <lineage>
        <taxon>Bacteria</taxon>
        <taxon>Pseudomonadati</taxon>
        <taxon>Planctomycetota</taxon>
        <taxon>Phycisphaerae</taxon>
        <taxon>Phycisphaerales</taxon>
        <taxon>Phycisphaeraceae</taxon>
        <taxon>Poriferisphaera</taxon>
    </lineage>
</organism>
<feature type="transmembrane region" description="Helical" evidence="7">
    <location>
        <begin position="443"/>
        <end position="463"/>
    </location>
</feature>
<evidence type="ECO:0000256" key="3">
    <source>
        <dbReference type="ARBA" id="ARBA00022692"/>
    </source>
</evidence>
<dbReference type="GO" id="GO:0005412">
    <property type="term" value="F:D-glucose:sodium symporter activity"/>
    <property type="evidence" value="ECO:0007669"/>
    <property type="project" value="TreeGrafter"/>
</dbReference>
<evidence type="ECO:0000256" key="1">
    <source>
        <dbReference type="ARBA" id="ARBA00004141"/>
    </source>
</evidence>
<dbReference type="PANTHER" id="PTHR11819:SF77">
    <property type="entry name" value="SODIUM_GLUCOSE COTRANSPORT PROTEIN"/>
    <property type="match status" value="1"/>
</dbReference>
<dbReference type="AlphaFoldDB" id="A0A517YUL4"/>
<dbReference type="Proteomes" id="UP000317369">
    <property type="component" value="Chromosome"/>
</dbReference>
<keyword evidence="9" id="KW-1185">Reference proteome</keyword>
<feature type="transmembrane region" description="Helical" evidence="7">
    <location>
        <begin position="388"/>
        <end position="409"/>
    </location>
</feature>
<dbReference type="Pfam" id="PF00474">
    <property type="entry name" value="SSF"/>
    <property type="match status" value="1"/>
</dbReference>
<name>A0A517YUL4_9BACT</name>
<feature type="transmembrane region" description="Helical" evidence="7">
    <location>
        <begin position="6"/>
        <end position="26"/>
    </location>
</feature>
<proteinExistence type="inferred from homology"/>
<dbReference type="RefSeq" id="WP_145077344.1">
    <property type="nucleotide sequence ID" value="NZ_CP036425.1"/>
</dbReference>
<feature type="transmembrane region" description="Helical" evidence="7">
    <location>
        <begin position="470"/>
        <end position="491"/>
    </location>
</feature>
<feature type="transmembrane region" description="Helical" evidence="7">
    <location>
        <begin position="294"/>
        <end position="311"/>
    </location>
</feature>
<dbReference type="EMBL" id="CP036425">
    <property type="protein sequence ID" value="QDU33914.1"/>
    <property type="molecule type" value="Genomic_DNA"/>
</dbReference>
<evidence type="ECO:0000256" key="6">
    <source>
        <dbReference type="RuleBase" id="RU362091"/>
    </source>
</evidence>
<gene>
    <name evidence="8" type="primary">sglT_1</name>
    <name evidence="8" type="ORF">KS4_19740</name>
</gene>
<accession>A0A517YUL4</accession>
<dbReference type="PANTHER" id="PTHR11819">
    <property type="entry name" value="SOLUTE CARRIER FAMILY 5"/>
    <property type="match status" value="1"/>
</dbReference>
<evidence type="ECO:0000256" key="5">
    <source>
        <dbReference type="ARBA" id="ARBA00023136"/>
    </source>
</evidence>
<keyword evidence="4 7" id="KW-1133">Transmembrane helix</keyword>
<protein>
    <submittedName>
        <fullName evidence="8">Sodium/glucose cotransporter</fullName>
    </submittedName>
</protein>
<dbReference type="InterPro" id="IPR038377">
    <property type="entry name" value="Na/Glc_symporter_sf"/>
</dbReference>
<feature type="transmembrane region" description="Helical" evidence="7">
    <location>
        <begin position="566"/>
        <end position="587"/>
    </location>
</feature>
<sequence length="598" mass="66558">MQLIAIDWLIIVSFLALSLAIGFAVAKRSGKNTTEYFLSGRSMPWWMLGMSMVATTFSTDTPNLVTDLVRQKGVANNWQWWAFLITGMLTVFVYAKLWRRSKVLTDMEFYELRYSGKAASFLRGFRALYLGLAFNVLAMSAVTLAAIKIGQVMFNFHPITIVVVAGLVTVIFSALGGFRGVIITDCILFVTAIGGALIAAYFALSHPAVGSFDNLISHPNVVDKLQLIPTLEDRELFITVLIIPIAVQWWSVWYPGSEPGGGGYVAQRMLAAKDEKHAIGATFFFNVTHYALRPWPWILVALASLIVYPDLNSLREAFPNITENKIGHDLGYPAMLTHVPAGWLGLIMASLIAAYMSTISTHLNWGASYVVHDCYHRFFRPKASDRELIWISRLVTVGLMIFAALIALSIQNAKQVFDLIILFGAGTGLIFLLRWFWWRINAWAELVAMIGSGFISLILINILPDAHDLSYLRIPISVALTTVLWITTMYLTPATSEAKLRSFYTLIKPAGPGWNAVLKRSQTTGQPLEPSNDRQSITYGIICTFLGTLMVYTALFATGYAIYQHYITASILLSITLICALLIFFLWPKVAITETVIE</sequence>
<comment type="similarity">
    <text evidence="2 6">Belongs to the sodium:solute symporter (SSF) (TC 2.A.21) family.</text>
</comment>
<dbReference type="InterPro" id="IPR001734">
    <property type="entry name" value="Na/solute_symporter"/>
</dbReference>
<feature type="transmembrane region" description="Helical" evidence="7">
    <location>
        <begin position="416"/>
        <end position="437"/>
    </location>
</feature>
<evidence type="ECO:0000256" key="2">
    <source>
        <dbReference type="ARBA" id="ARBA00006434"/>
    </source>
</evidence>
<dbReference type="KEGG" id="pcor:KS4_19740"/>
<feature type="transmembrane region" description="Helical" evidence="7">
    <location>
        <begin position="537"/>
        <end position="559"/>
    </location>
</feature>
<feature type="transmembrane region" description="Helical" evidence="7">
    <location>
        <begin position="127"/>
        <end position="150"/>
    </location>
</feature>
<dbReference type="GO" id="GO:0005886">
    <property type="term" value="C:plasma membrane"/>
    <property type="evidence" value="ECO:0007669"/>
    <property type="project" value="TreeGrafter"/>
</dbReference>
<dbReference type="CDD" id="cd11477">
    <property type="entry name" value="SLC5sbd_u1"/>
    <property type="match status" value="1"/>
</dbReference>
<keyword evidence="5 7" id="KW-0472">Membrane</keyword>
<dbReference type="Gene3D" id="1.20.1730.10">
    <property type="entry name" value="Sodium/glucose cotransporter"/>
    <property type="match status" value="1"/>
</dbReference>
<feature type="transmembrane region" description="Helical" evidence="7">
    <location>
        <begin position="78"/>
        <end position="97"/>
    </location>
</feature>
<evidence type="ECO:0000256" key="7">
    <source>
        <dbReference type="SAM" id="Phobius"/>
    </source>
</evidence>
<comment type="subcellular location">
    <subcellularLocation>
        <location evidence="1">Membrane</location>
        <topology evidence="1">Multi-pass membrane protein</topology>
    </subcellularLocation>
</comment>
<dbReference type="PROSITE" id="PS50283">
    <property type="entry name" value="NA_SOLUT_SYMP_3"/>
    <property type="match status" value="1"/>
</dbReference>
<feature type="transmembrane region" description="Helical" evidence="7">
    <location>
        <begin position="182"/>
        <end position="204"/>
    </location>
</feature>
<dbReference type="OrthoDB" id="9814523at2"/>
<evidence type="ECO:0000256" key="4">
    <source>
        <dbReference type="ARBA" id="ARBA00022989"/>
    </source>
</evidence>
<feature type="transmembrane region" description="Helical" evidence="7">
    <location>
        <begin position="38"/>
        <end position="58"/>
    </location>
</feature>
<evidence type="ECO:0000313" key="8">
    <source>
        <dbReference type="EMBL" id="QDU33914.1"/>
    </source>
</evidence>
<feature type="transmembrane region" description="Helical" evidence="7">
    <location>
        <begin position="156"/>
        <end position="175"/>
    </location>
</feature>
<evidence type="ECO:0000313" key="9">
    <source>
        <dbReference type="Proteomes" id="UP000317369"/>
    </source>
</evidence>
<reference evidence="8 9" key="1">
    <citation type="submission" date="2019-02" db="EMBL/GenBank/DDBJ databases">
        <title>Deep-cultivation of Planctomycetes and their phenomic and genomic characterization uncovers novel biology.</title>
        <authorList>
            <person name="Wiegand S."/>
            <person name="Jogler M."/>
            <person name="Boedeker C."/>
            <person name="Pinto D."/>
            <person name="Vollmers J."/>
            <person name="Rivas-Marin E."/>
            <person name="Kohn T."/>
            <person name="Peeters S.H."/>
            <person name="Heuer A."/>
            <person name="Rast P."/>
            <person name="Oberbeckmann S."/>
            <person name="Bunk B."/>
            <person name="Jeske O."/>
            <person name="Meyerdierks A."/>
            <person name="Storesund J.E."/>
            <person name="Kallscheuer N."/>
            <person name="Luecker S."/>
            <person name="Lage O.M."/>
            <person name="Pohl T."/>
            <person name="Merkel B.J."/>
            <person name="Hornburger P."/>
            <person name="Mueller R.-W."/>
            <person name="Bruemmer F."/>
            <person name="Labrenz M."/>
            <person name="Spormann A.M."/>
            <person name="Op den Camp H."/>
            <person name="Overmann J."/>
            <person name="Amann R."/>
            <person name="Jetten M.S.M."/>
            <person name="Mascher T."/>
            <person name="Medema M.H."/>
            <person name="Devos D.P."/>
            <person name="Kaster A.-K."/>
            <person name="Ovreas L."/>
            <person name="Rohde M."/>
            <person name="Galperin M.Y."/>
            <person name="Jogler C."/>
        </authorList>
    </citation>
    <scope>NUCLEOTIDE SEQUENCE [LARGE SCALE GENOMIC DNA]</scope>
    <source>
        <strain evidence="8 9">KS4</strain>
    </source>
</reference>